<dbReference type="EMBL" id="CP045121">
    <property type="protein sequence ID" value="QIN80459.1"/>
    <property type="molecule type" value="Genomic_DNA"/>
</dbReference>
<gene>
    <name evidence="1" type="ORF">GBA65_20245</name>
</gene>
<accession>A0A6G8Q1W5</accession>
<dbReference type="Proteomes" id="UP000502706">
    <property type="component" value="Chromosome"/>
</dbReference>
<evidence type="ECO:0000313" key="2">
    <source>
        <dbReference type="Proteomes" id="UP000502706"/>
    </source>
</evidence>
<organism evidence="1 2">
    <name type="scientific">Rubrobacter marinus</name>
    <dbReference type="NCBI Taxonomy" id="2653852"/>
    <lineage>
        <taxon>Bacteria</taxon>
        <taxon>Bacillati</taxon>
        <taxon>Actinomycetota</taxon>
        <taxon>Rubrobacteria</taxon>
        <taxon>Rubrobacterales</taxon>
        <taxon>Rubrobacteraceae</taxon>
        <taxon>Rubrobacter</taxon>
    </lineage>
</organism>
<name>A0A6G8Q1W5_9ACTN</name>
<dbReference type="Gene3D" id="2.60.40.10">
    <property type="entry name" value="Immunoglobulins"/>
    <property type="match status" value="1"/>
</dbReference>
<evidence type="ECO:0008006" key="3">
    <source>
        <dbReference type="Google" id="ProtNLM"/>
    </source>
</evidence>
<evidence type="ECO:0000313" key="1">
    <source>
        <dbReference type="EMBL" id="QIN80459.1"/>
    </source>
</evidence>
<dbReference type="AlphaFoldDB" id="A0A6G8Q1W5"/>
<dbReference type="RefSeq" id="WP_166398127.1">
    <property type="nucleotide sequence ID" value="NZ_CP045121.1"/>
</dbReference>
<dbReference type="GO" id="GO:0005975">
    <property type="term" value="P:carbohydrate metabolic process"/>
    <property type="evidence" value="ECO:0007669"/>
    <property type="project" value="UniProtKB-ARBA"/>
</dbReference>
<dbReference type="KEGG" id="rmar:GBA65_20245"/>
<reference evidence="1 2" key="1">
    <citation type="submission" date="2019-10" db="EMBL/GenBank/DDBJ databases">
        <title>Rubrobacter sp nov SCSIO 52915 isolated from a deep-sea sediment in the South China Sea.</title>
        <authorList>
            <person name="Chen R.W."/>
        </authorList>
    </citation>
    <scope>NUCLEOTIDE SEQUENCE [LARGE SCALE GENOMIC DNA]</scope>
    <source>
        <strain evidence="1 2">SCSIO 52915</strain>
    </source>
</reference>
<dbReference type="InterPro" id="IPR013783">
    <property type="entry name" value="Ig-like_fold"/>
</dbReference>
<proteinExistence type="predicted"/>
<protein>
    <recommendedName>
        <fullName evidence="3">Bacterial Ig-like domain-containing protein</fullName>
    </recommendedName>
</protein>
<sequence>MRPTPGSRTFDRTPVVRATVRDAQTNLAKGNIRLFVDGRAVKTFSYDRATDRLSYTSGRLSYATHRVRMVATDARGAATSKTWAFRVARR</sequence>
<keyword evidence="2" id="KW-1185">Reference proteome</keyword>